<dbReference type="eggNOG" id="COG0491">
    <property type="taxonomic scope" value="Bacteria"/>
</dbReference>
<organism evidence="7 8">
    <name type="scientific">Fibrella aestuarina BUZ 2</name>
    <dbReference type="NCBI Taxonomy" id="1166018"/>
    <lineage>
        <taxon>Bacteria</taxon>
        <taxon>Pseudomonadati</taxon>
        <taxon>Bacteroidota</taxon>
        <taxon>Cytophagia</taxon>
        <taxon>Cytophagales</taxon>
        <taxon>Spirosomataceae</taxon>
        <taxon>Fibrella</taxon>
    </lineage>
</organism>
<dbReference type="SMART" id="SM00849">
    <property type="entry name" value="Lactamase_B"/>
    <property type="match status" value="1"/>
</dbReference>
<dbReference type="PANTHER" id="PTHR42978">
    <property type="entry name" value="QUORUM-QUENCHING LACTONASE YTNP-RELATED-RELATED"/>
    <property type="match status" value="1"/>
</dbReference>
<keyword evidence="8" id="KW-1185">Reference proteome</keyword>
<dbReference type="PATRIC" id="fig|1166018.3.peg.4150"/>
<feature type="domain" description="Metallo-beta-lactamase" evidence="6">
    <location>
        <begin position="106"/>
        <end position="321"/>
    </location>
</feature>
<evidence type="ECO:0000256" key="3">
    <source>
        <dbReference type="ARBA" id="ARBA00022723"/>
    </source>
</evidence>
<evidence type="ECO:0000313" key="7">
    <source>
        <dbReference type="EMBL" id="CCH00400.1"/>
    </source>
</evidence>
<dbReference type="InterPro" id="IPR036866">
    <property type="entry name" value="RibonucZ/Hydroxyglut_hydro"/>
</dbReference>
<dbReference type="Proteomes" id="UP000011058">
    <property type="component" value="Chromosome"/>
</dbReference>
<dbReference type="CDD" id="cd07729">
    <property type="entry name" value="AHL_lactonase_MBL-fold"/>
    <property type="match status" value="1"/>
</dbReference>
<proteinExistence type="inferred from homology"/>
<keyword evidence="3" id="KW-0479">Metal-binding</keyword>
<name>I0K8E7_9BACT</name>
<dbReference type="HOGENOM" id="CLU_030571_3_5_10"/>
<evidence type="ECO:0000256" key="5">
    <source>
        <dbReference type="ARBA" id="ARBA00022833"/>
    </source>
</evidence>
<protein>
    <recommendedName>
        <fullName evidence="6">Metallo-beta-lactamase domain-containing protein</fullName>
    </recommendedName>
</protein>
<comment type="cofactor">
    <cofactor evidence="1">
        <name>Zn(2+)</name>
        <dbReference type="ChEBI" id="CHEBI:29105"/>
    </cofactor>
</comment>
<dbReference type="KEGG" id="fae:FAES_2391"/>
<dbReference type="Gene3D" id="3.60.15.10">
    <property type="entry name" value="Ribonuclease Z/Hydroxyacylglutathione hydrolase-like"/>
    <property type="match status" value="1"/>
</dbReference>
<evidence type="ECO:0000259" key="6">
    <source>
        <dbReference type="SMART" id="SM00849"/>
    </source>
</evidence>
<dbReference type="Pfam" id="PF00753">
    <property type="entry name" value="Lactamase_B"/>
    <property type="match status" value="1"/>
</dbReference>
<dbReference type="OrthoDB" id="9802248at2"/>
<reference evidence="7 8" key="1">
    <citation type="journal article" date="2012" name="J. Bacteriol.">
        <title>Genome Sequence of Fibrella aestuarina BUZ 2T, a Filamentous Marine Bacterium.</title>
        <authorList>
            <person name="Filippini M."/>
            <person name="Qi W."/>
            <person name="Blom J."/>
            <person name="Goesmann A."/>
            <person name="Smits T.H."/>
            <person name="Bagheri H.C."/>
        </authorList>
    </citation>
    <scope>NUCLEOTIDE SEQUENCE [LARGE SCALE GENOMIC DNA]</scope>
    <source>
        <strain evidence="8">BUZ 2T</strain>
    </source>
</reference>
<dbReference type="RefSeq" id="WP_015331499.1">
    <property type="nucleotide sequence ID" value="NC_020054.1"/>
</dbReference>
<accession>I0K8E7</accession>
<evidence type="ECO:0000313" key="8">
    <source>
        <dbReference type="Proteomes" id="UP000011058"/>
    </source>
</evidence>
<gene>
    <name evidence="7" type="ORF">FAES_2391</name>
</gene>
<dbReference type="InterPro" id="IPR051013">
    <property type="entry name" value="MBL_superfamily_lactonases"/>
</dbReference>
<keyword evidence="5" id="KW-0862">Zinc</keyword>
<dbReference type="EMBL" id="HE796683">
    <property type="protein sequence ID" value="CCH00400.1"/>
    <property type="molecule type" value="Genomic_DNA"/>
</dbReference>
<dbReference type="AlphaFoldDB" id="I0K8E7"/>
<dbReference type="PANTHER" id="PTHR42978:SF7">
    <property type="entry name" value="METALLO-HYDROLASE RV2300C-RELATED"/>
    <property type="match status" value="1"/>
</dbReference>
<evidence type="ECO:0000256" key="2">
    <source>
        <dbReference type="ARBA" id="ARBA00007749"/>
    </source>
</evidence>
<dbReference type="InterPro" id="IPR001279">
    <property type="entry name" value="Metallo-B-lactamas"/>
</dbReference>
<keyword evidence="4" id="KW-0378">Hydrolase</keyword>
<dbReference type="GO" id="GO:0046872">
    <property type="term" value="F:metal ion binding"/>
    <property type="evidence" value="ECO:0007669"/>
    <property type="project" value="UniProtKB-KW"/>
</dbReference>
<dbReference type="STRING" id="1166018.FAES_2391"/>
<comment type="similarity">
    <text evidence="2">Belongs to the metallo-beta-lactamase superfamily.</text>
</comment>
<dbReference type="SUPFAM" id="SSF56281">
    <property type="entry name" value="Metallo-hydrolase/oxidoreductase"/>
    <property type="match status" value="1"/>
</dbReference>
<dbReference type="GO" id="GO:0016787">
    <property type="term" value="F:hydrolase activity"/>
    <property type="evidence" value="ECO:0007669"/>
    <property type="project" value="UniProtKB-KW"/>
</dbReference>
<evidence type="ECO:0000256" key="4">
    <source>
        <dbReference type="ARBA" id="ARBA00022801"/>
    </source>
</evidence>
<evidence type="ECO:0000256" key="1">
    <source>
        <dbReference type="ARBA" id="ARBA00001947"/>
    </source>
</evidence>
<sequence>MERREFIQQSGRLMAAGAIINHLATPALARTSPVTDSAAPHRNTIPDFSGALVYTTTVQKNGQSVRIHAISTGTVAVTRAFRRERGGDLLRKVNILIDSHFTEFMPVWVWVIEHPEGVIVVDTGENADVLNPDYFDQVGMLDRYINHKTIRFGITREQEIDRQLASLGIEPNRIRSVVMTHLHLDHTDGIRHFPKTEIVVARPEFLHPYNNLPELYPSWFKPRLVDYKTDSVDSFGKAVALTDAGDILLVATPGHTHHHSSVLFQADDAHYLFAGDTSYDQSQLLRGELAGVNANQKQTRQTYEVIQDYATRHPLVYLPSHDADAANRLVNRHVLLQPGISS</sequence>